<proteinExistence type="predicted"/>
<gene>
    <name evidence="1" type="ORF">D7X96_08125</name>
</gene>
<dbReference type="Proteomes" id="UP000282656">
    <property type="component" value="Unassembled WGS sequence"/>
</dbReference>
<dbReference type="OrthoDB" id="5499871at2"/>
<dbReference type="EMBL" id="RAWM01000015">
    <property type="protein sequence ID" value="RKH71473.1"/>
    <property type="molecule type" value="Genomic_DNA"/>
</dbReference>
<evidence type="ECO:0000313" key="2">
    <source>
        <dbReference type="Proteomes" id="UP000282656"/>
    </source>
</evidence>
<reference evidence="2" key="1">
    <citation type="submission" date="2018-09" db="EMBL/GenBank/DDBJ databases">
        <authorList>
            <person name="Livingstone P.G."/>
            <person name="Whitworth D.E."/>
        </authorList>
    </citation>
    <scope>NUCLEOTIDE SEQUENCE [LARGE SCALE GENOMIC DNA]</scope>
    <source>
        <strain evidence="2">AB047A</strain>
    </source>
</reference>
<evidence type="ECO:0000313" key="1">
    <source>
        <dbReference type="EMBL" id="RKH71473.1"/>
    </source>
</evidence>
<protein>
    <submittedName>
        <fullName evidence="1">Uncharacterized protein</fullName>
    </submittedName>
</protein>
<dbReference type="AlphaFoldDB" id="A0A3A8QRX1"/>
<name>A0A3A8QRX1_9BACT</name>
<organism evidence="1 2">
    <name type="scientific">Corallococcus interemptor</name>
    <dbReference type="NCBI Taxonomy" id="2316720"/>
    <lineage>
        <taxon>Bacteria</taxon>
        <taxon>Pseudomonadati</taxon>
        <taxon>Myxococcota</taxon>
        <taxon>Myxococcia</taxon>
        <taxon>Myxococcales</taxon>
        <taxon>Cystobacterineae</taxon>
        <taxon>Myxococcaceae</taxon>
        <taxon>Corallococcus</taxon>
    </lineage>
</organism>
<accession>A0A3A8QRX1</accession>
<keyword evidence="2" id="KW-1185">Reference proteome</keyword>
<sequence length="168" mass="19065">MPGGGQFRTVIYYGPWQCSSQLMTYCQEKCAGSGHVLQGCMWLADVKMDFAGTLVRAGSRFGMAHCCCNFGTLSSRQTEVARSRWKNGREGFREQWAERFGAWPTEANGKPFEGHHIRDLWHGGNPTDWDNVLPFPKDIHQDLFGLYNQCYANEPPWTQVGPDHPYGE</sequence>
<comment type="caution">
    <text evidence="1">The sequence shown here is derived from an EMBL/GenBank/DDBJ whole genome shotgun (WGS) entry which is preliminary data.</text>
</comment>